<reference evidence="3 4" key="1">
    <citation type="submission" date="2016-04" db="EMBL/GenBank/DDBJ databases">
        <title>Complete genome sequence of Fictibacillus phosphorivorans G25-29, a strain toxic to nematodes.</title>
        <authorList>
            <person name="Zheng Z."/>
        </authorList>
    </citation>
    <scope>NUCLEOTIDE SEQUENCE [LARGE SCALE GENOMIC DNA]</scope>
    <source>
        <strain evidence="3 4">G25-29</strain>
    </source>
</reference>
<keyword evidence="3" id="KW-0378">Hydrolase</keyword>
<dbReference type="Proteomes" id="UP000076623">
    <property type="component" value="Chromosome"/>
</dbReference>
<dbReference type="GO" id="GO:0006508">
    <property type="term" value="P:proteolysis"/>
    <property type="evidence" value="ECO:0007669"/>
    <property type="project" value="UniProtKB-KW"/>
</dbReference>
<dbReference type="GO" id="GO:0080120">
    <property type="term" value="P:CAAX-box protein maturation"/>
    <property type="evidence" value="ECO:0007669"/>
    <property type="project" value="UniProtKB-ARBA"/>
</dbReference>
<keyword evidence="4" id="KW-1185">Reference proteome</keyword>
<name>A0A160IJY7_9BACL</name>
<protein>
    <submittedName>
        <fullName evidence="3">CAAX protease</fullName>
    </submittedName>
</protein>
<keyword evidence="1" id="KW-1133">Transmembrane helix</keyword>
<feature type="transmembrane region" description="Helical" evidence="1">
    <location>
        <begin position="128"/>
        <end position="147"/>
    </location>
</feature>
<evidence type="ECO:0000313" key="4">
    <source>
        <dbReference type="Proteomes" id="UP000076623"/>
    </source>
</evidence>
<feature type="transmembrane region" description="Helical" evidence="1">
    <location>
        <begin position="88"/>
        <end position="108"/>
    </location>
</feature>
<feature type="transmembrane region" description="Helical" evidence="1">
    <location>
        <begin position="207"/>
        <end position="227"/>
    </location>
</feature>
<proteinExistence type="predicted"/>
<dbReference type="PANTHER" id="PTHR36435:SF1">
    <property type="entry name" value="CAAX AMINO TERMINAL PROTEASE FAMILY PROTEIN"/>
    <property type="match status" value="1"/>
</dbReference>
<feature type="transmembrane region" description="Helical" evidence="1">
    <location>
        <begin position="168"/>
        <end position="187"/>
    </location>
</feature>
<keyword evidence="1" id="KW-0472">Membrane</keyword>
<evidence type="ECO:0000313" key="3">
    <source>
        <dbReference type="EMBL" id="ANC76393.1"/>
    </source>
</evidence>
<dbReference type="PANTHER" id="PTHR36435">
    <property type="entry name" value="SLR1288 PROTEIN"/>
    <property type="match status" value="1"/>
</dbReference>
<feature type="transmembrane region" description="Helical" evidence="1">
    <location>
        <begin position="46"/>
        <end position="67"/>
    </location>
</feature>
<dbReference type="RefSeq" id="WP_066392431.1">
    <property type="nucleotide sequence ID" value="NZ_CP015378.1"/>
</dbReference>
<dbReference type="GO" id="GO:0004175">
    <property type="term" value="F:endopeptidase activity"/>
    <property type="evidence" value="ECO:0007669"/>
    <property type="project" value="UniProtKB-ARBA"/>
</dbReference>
<gene>
    <name evidence="3" type="ORF">ABE65_006075</name>
</gene>
<sequence length="228" mass="25839">MNVTTEKKWTIRELILLLSLCLVVVPILLENILYDQLIRWLDNTLYAGTLTGFCMAIVFTTAVYWIALKPNQLGWRAVGLTPLRKKMWKTILLWTILLILISIALVVVMDVLSISTNNAKTDSLKSDLTPFTFVIGFLSAAVVSPIYEEIFYRGFLYTWFRRWGVRRAMILSSFIFMIVHIPTYNTLPVNFASGLVFCWVYEKTGSIIPAIIIHGIVNGIGISLSVLA</sequence>
<evidence type="ECO:0000256" key="1">
    <source>
        <dbReference type="SAM" id="Phobius"/>
    </source>
</evidence>
<dbReference type="AlphaFoldDB" id="A0A160IJY7"/>
<feature type="domain" description="CAAX prenyl protease 2/Lysostaphin resistance protein A-like" evidence="2">
    <location>
        <begin position="132"/>
        <end position="219"/>
    </location>
</feature>
<dbReference type="KEGG" id="fpn:ABE65_006075"/>
<evidence type="ECO:0000259" key="2">
    <source>
        <dbReference type="Pfam" id="PF02517"/>
    </source>
</evidence>
<dbReference type="InterPro" id="IPR052710">
    <property type="entry name" value="CAAX_protease"/>
</dbReference>
<dbReference type="STRING" id="1221500.ABE65_006075"/>
<keyword evidence="3" id="KW-0645">Protease</keyword>
<keyword evidence="1" id="KW-0812">Transmembrane</keyword>
<accession>A0A160IJY7</accession>
<feature type="transmembrane region" description="Helical" evidence="1">
    <location>
        <begin position="14"/>
        <end position="34"/>
    </location>
</feature>
<dbReference type="Pfam" id="PF02517">
    <property type="entry name" value="Rce1-like"/>
    <property type="match status" value="1"/>
</dbReference>
<dbReference type="EMBL" id="CP015378">
    <property type="protein sequence ID" value="ANC76393.1"/>
    <property type="molecule type" value="Genomic_DNA"/>
</dbReference>
<dbReference type="InterPro" id="IPR003675">
    <property type="entry name" value="Rce1/LyrA-like_dom"/>
</dbReference>
<organism evidence="3 4">
    <name type="scientific">Fictibacillus phosphorivorans</name>
    <dbReference type="NCBI Taxonomy" id="1221500"/>
    <lineage>
        <taxon>Bacteria</taxon>
        <taxon>Bacillati</taxon>
        <taxon>Bacillota</taxon>
        <taxon>Bacilli</taxon>
        <taxon>Bacillales</taxon>
        <taxon>Fictibacillaceae</taxon>
        <taxon>Fictibacillus</taxon>
    </lineage>
</organism>